<keyword evidence="1" id="KW-0472">Membrane</keyword>
<name>A0A8S5R5Y5_9CAUD</name>
<keyword evidence="1" id="KW-0812">Transmembrane</keyword>
<protein>
    <submittedName>
        <fullName evidence="2">Uncharacterized protein</fullName>
    </submittedName>
</protein>
<evidence type="ECO:0000313" key="2">
    <source>
        <dbReference type="EMBL" id="DAE26531.1"/>
    </source>
</evidence>
<keyword evidence="1" id="KW-1133">Transmembrane helix</keyword>
<accession>A0A8S5R5Y5</accession>
<organism evidence="2">
    <name type="scientific">Myoviridae sp. ctaOv25</name>
    <dbReference type="NCBI Taxonomy" id="2827290"/>
    <lineage>
        <taxon>Viruses</taxon>
        <taxon>Duplodnaviria</taxon>
        <taxon>Heunggongvirae</taxon>
        <taxon>Uroviricota</taxon>
        <taxon>Caudoviricetes</taxon>
    </lineage>
</organism>
<dbReference type="EMBL" id="BK015820">
    <property type="protein sequence ID" value="DAE26531.1"/>
    <property type="molecule type" value="Genomic_DNA"/>
</dbReference>
<evidence type="ECO:0000256" key="1">
    <source>
        <dbReference type="SAM" id="Phobius"/>
    </source>
</evidence>
<reference evidence="2" key="1">
    <citation type="journal article" date="2021" name="Proc. Natl. Acad. Sci. U.S.A.">
        <title>A Catalog of Tens of Thousands of Viruses from Human Metagenomes Reveals Hidden Associations with Chronic Diseases.</title>
        <authorList>
            <person name="Tisza M.J."/>
            <person name="Buck C.B."/>
        </authorList>
    </citation>
    <scope>NUCLEOTIDE SEQUENCE</scope>
    <source>
        <strain evidence="2">CtaOv25</strain>
    </source>
</reference>
<feature type="transmembrane region" description="Helical" evidence="1">
    <location>
        <begin position="26"/>
        <end position="46"/>
    </location>
</feature>
<sequence length="342" mass="39223">MKNENWNVNVRTKYKSEKRTKKNYRGFELCLMTILFGFLLTELWIIPKETQSVVHANTTVPLVIQTMDAGNYEQKEVKVSSTPTPSAIVATRSAVDVSPQYGGEDKTINKMKKSSEFVETVVSNTRAMKNKEWKQWKKKARKQYLKELKRERIRERKRKARLKRLREERLRKRNAKTVPSGFGGVMSFMKWDLITSRSSKQYKLKQVAEHYNKKGMGMINGRFAIAVKKYYGNIGDFLDVTYKDGTILKCIVVDNKGSENEPGKGRSSEIYASSNKRQLALGVTNRVHTDGSVIEFVVDGEGKTTGWNGFACYNGSKTPEKLYPHLSQPIRSISKMGNYWKS</sequence>
<proteinExistence type="predicted"/>